<evidence type="ECO:0000256" key="4">
    <source>
        <dbReference type="ARBA" id="ARBA00022801"/>
    </source>
</evidence>
<name>A0ABT9VCJ8_9BACI</name>
<feature type="domain" description="HD/PDEase" evidence="7">
    <location>
        <begin position="14"/>
        <end position="142"/>
    </location>
</feature>
<gene>
    <name evidence="8" type="ORF">J2S77_000647</name>
</gene>
<keyword evidence="9" id="KW-1185">Reference proteome</keyword>
<dbReference type="PANTHER" id="PTHR35795:SF1">
    <property type="entry name" value="BIS(5'-NUCLEOSYL)-TETRAPHOSPHATASE, SYMMETRICAL"/>
    <property type="match status" value="1"/>
</dbReference>
<dbReference type="Gene3D" id="1.10.3210.10">
    <property type="entry name" value="Hypothetical protein af1432"/>
    <property type="match status" value="1"/>
</dbReference>
<dbReference type="PANTHER" id="PTHR35795">
    <property type="entry name" value="SLR1885 PROTEIN"/>
    <property type="match status" value="1"/>
</dbReference>
<evidence type="ECO:0000256" key="1">
    <source>
        <dbReference type="ARBA" id="ARBA00012506"/>
    </source>
</evidence>
<dbReference type="InterPro" id="IPR006674">
    <property type="entry name" value="HD_domain"/>
</dbReference>
<keyword evidence="2" id="KW-0479">Metal-binding</keyword>
<comment type="caution">
    <text evidence="8">The sequence shown here is derived from an EMBL/GenBank/DDBJ whole genome shotgun (WGS) entry which is preliminary data.</text>
</comment>
<evidence type="ECO:0000256" key="6">
    <source>
        <dbReference type="ARBA" id="ARBA00049417"/>
    </source>
</evidence>
<protein>
    <recommendedName>
        <fullName evidence="1">bis(5'-nucleosyl)-tetraphosphatase (symmetrical)</fullName>
        <ecNumber evidence="1">3.6.1.41</ecNumber>
    </recommendedName>
</protein>
<evidence type="ECO:0000313" key="9">
    <source>
        <dbReference type="Proteomes" id="UP001224359"/>
    </source>
</evidence>
<dbReference type="EC" id="3.6.1.41" evidence="1"/>
<evidence type="ECO:0000313" key="8">
    <source>
        <dbReference type="EMBL" id="MDQ0158691.1"/>
    </source>
</evidence>
<dbReference type="SUPFAM" id="SSF109604">
    <property type="entry name" value="HD-domain/PDEase-like"/>
    <property type="match status" value="1"/>
</dbReference>
<dbReference type="InterPro" id="IPR003607">
    <property type="entry name" value="HD/PDEase_dom"/>
</dbReference>
<evidence type="ECO:0000259" key="7">
    <source>
        <dbReference type="SMART" id="SM00471"/>
    </source>
</evidence>
<comment type="catalytic activity">
    <reaction evidence="6">
        <text>P(1),P(4)-bis(5'-adenosyl) tetraphosphate + H2O = 2 ADP + 2 H(+)</text>
        <dbReference type="Rhea" id="RHEA:24252"/>
        <dbReference type="ChEBI" id="CHEBI:15377"/>
        <dbReference type="ChEBI" id="CHEBI:15378"/>
        <dbReference type="ChEBI" id="CHEBI:58141"/>
        <dbReference type="ChEBI" id="CHEBI:456216"/>
        <dbReference type="EC" id="3.6.1.41"/>
    </reaction>
</comment>
<evidence type="ECO:0000256" key="3">
    <source>
        <dbReference type="ARBA" id="ARBA00022741"/>
    </source>
</evidence>
<reference evidence="8 9" key="1">
    <citation type="submission" date="2023-07" db="EMBL/GenBank/DDBJ databases">
        <title>Genomic Encyclopedia of Type Strains, Phase IV (KMG-IV): sequencing the most valuable type-strain genomes for metagenomic binning, comparative biology and taxonomic classification.</title>
        <authorList>
            <person name="Goeker M."/>
        </authorList>
    </citation>
    <scope>NUCLEOTIDE SEQUENCE [LARGE SCALE GENOMIC DNA]</scope>
    <source>
        <strain evidence="8 9">DSM 16460</strain>
    </source>
</reference>
<dbReference type="NCBIfam" id="TIGR00488">
    <property type="entry name" value="bis(5'-nucleosyl)-tetraphosphatase (symmetrical) YqeK"/>
    <property type="match status" value="1"/>
</dbReference>
<dbReference type="Proteomes" id="UP001224359">
    <property type="component" value="Unassembled WGS sequence"/>
</dbReference>
<dbReference type="GO" id="GO:0016787">
    <property type="term" value="F:hydrolase activity"/>
    <property type="evidence" value="ECO:0007669"/>
    <property type="project" value="UniProtKB-KW"/>
</dbReference>
<accession>A0ABT9VCJ8</accession>
<keyword evidence="5" id="KW-0408">Iron</keyword>
<dbReference type="RefSeq" id="WP_306974581.1">
    <property type="nucleotide sequence ID" value="NZ_JAUSTQ010000002.1"/>
</dbReference>
<sequence length="194" mass="22452">MNIEQALAETKKTLSVKRYEHVERVTETALDLADYYDADRYKVGLAAALHDYAKHMEVSLLKHWIVTSTNLPKDLLQYHHELWHGPVGAEMVRYWFQVKDKEVLNAIKSHTTGHNQMSLIEKIIFIADYIEPGRNFEAVHEARRLAKVDLNQACHYSLQQTIFFLMSQGQPVYPDTFQAYNGLTKLINQNGGYK</sequence>
<dbReference type="SMART" id="SM00471">
    <property type="entry name" value="HDc"/>
    <property type="match status" value="1"/>
</dbReference>
<keyword evidence="3" id="KW-0547">Nucleotide-binding</keyword>
<keyword evidence="4 8" id="KW-0378">Hydrolase</keyword>
<dbReference type="EMBL" id="JAUSTQ010000002">
    <property type="protein sequence ID" value="MDQ0158691.1"/>
    <property type="molecule type" value="Genomic_DNA"/>
</dbReference>
<evidence type="ECO:0000256" key="2">
    <source>
        <dbReference type="ARBA" id="ARBA00022723"/>
    </source>
</evidence>
<proteinExistence type="predicted"/>
<evidence type="ECO:0000256" key="5">
    <source>
        <dbReference type="ARBA" id="ARBA00023004"/>
    </source>
</evidence>
<dbReference type="InterPro" id="IPR051094">
    <property type="entry name" value="Diverse_Catalytic_Enzymes"/>
</dbReference>
<dbReference type="Pfam" id="PF01966">
    <property type="entry name" value="HD"/>
    <property type="match status" value="1"/>
</dbReference>
<organism evidence="8 9">
    <name type="scientific">Alkalibacillus salilacus</name>
    <dbReference type="NCBI Taxonomy" id="284582"/>
    <lineage>
        <taxon>Bacteria</taxon>
        <taxon>Bacillati</taxon>
        <taxon>Bacillota</taxon>
        <taxon>Bacilli</taxon>
        <taxon>Bacillales</taxon>
        <taxon>Bacillaceae</taxon>
        <taxon>Alkalibacillus</taxon>
    </lineage>
</organism>
<dbReference type="InterPro" id="IPR005249">
    <property type="entry name" value="YqeK"/>
</dbReference>
<dbReference type="CDD" id="cd00077">
    <property type="entry name" value="HDc"/>
    <property type="match status" value="1"/>
</dbReference>